<dbReference type="AlphaFoldDB" id="C6GLT5"/>
<feature type="signal peptide" evidence="1">
    <location>
        <begin position="1"/>
        <end position="18"/>
    </location>
</feature>
<reference evidence="2" key="1">
    <citation type="journal article" date="2010" name="PLoS ONE">
        <title>Inheritance of DNA transferred from American trypanosomes to human hosts.</title>
        <authorList>
            <person name="Hecht M.M."/>
            <person name="Nitz N."/>
            <person name="Araujo P.F."/>
            <person name="Sousa A.O."/>
            <person name="Rosa A.D.E. .C."/>
            <person name="Gomes D.A."/>
            <person name="Leonardecz E."/>
            <person name="Teixeira A.R."/>
        </authorList>
    </citation>
    <scope>NUCLEOTIDE SEQUENCE</scope>
    <source>
        <strain evidence="2">Case 1485_30</strain>
    </source>
</reference>
<proteinExistence type="predicted"/>
<evidence type="ECO:0000313" key="2">
    <source>
        <dbReference type="EMBL" id="CAR63195.1"/>
    </source>
</evidence>
<evidence type="ECO:0000256" key="1">
    <source>
        <dbReference type="SAM" id="SignalP"/>
    </source>
</evidence>
<protein>
    <submittedName>
        <fullName evidence="2">Uncharacterized protein</fullName>
    </submittedName>
</protein>
<name>C6GLT5_HUMAN</name>
<feature type="chain" id="PRO_5002965912" evidence="1">
    <location>
        <begin position="19"/>
        <end position="54"/>
    </location>
</feature>
<keyword evidence="1" id="KW-0732">Signal</keyword>
<feature type="non-terminal residue" evidence="2">
    <location>
        <position position="54"/>
    </location>
</feature>
<sequence length="54" mass="6089">MLVLLGLVYVYQMGAVDRNELWGLCTGECRGGGQLLGWKLMDRSRTLWLWEGGS</sequence>
<accession>C6GLT5</accession>
<dbReference type="EMBL" id="FM207338">
    <property type="protein sequence ID" value="CAR63195.1"/>
    <property type="molecule type" value="Genomic_DNA"/>
</dbReference>
<organism evidence="2">
    <name type="scientific">Homo sapiens</name>
    <name type="common">Human</name>
    <dbReference type="NCBI Taxonomy" id="9606"/>
    <lineage>
        <taxon>Eukaryota</taxon>
        <taxon>Metazoa</taxon>
        <taxon>Chordata</taxon>
        <taxon>Craniata</taxon>
        <taxon>Vertebrata</taxon>
        <taxon>Euteleostomi</taxon>
        <taxon>Mammalia</taxon>
        <taxon>Eutheria</taxon>
        <taxon>Euarchontoglires</taxon>
        <taxon>Primates</taxon>
        <taxon>Haplorrhini</taxon>
        <taxon>Catarrhini</taxon>
        <taxon>Hominidae</taxon>
        <taxon>Homo</taxon>
    </lineage>
</organism>